<evidence type="ECO:0000313" key="2">
    <source>
        <dbReference type="Proteomes" id="UP000663760"/>
    </source>
</evidence>
<keyword evidence="2" id="KW-1185">Reference proteome</keyword>
<organism evidence="1 2">
    <name type="scientific">Spirodela intermedia</name>
    <name type="common">Intermediate duckweed</name>
    <dbReference type="NCBI Taxonomy" id="51605"/>
    <lineage>
        <taxon>Eukaryota</taxon>
        <taxon>Viridiplantae</taxon>
        <taxon>Streptophyta</taxon>
        <taxon>Embryophyta</taxon>
        <taxon>Tracheophyta</taxon>
        <taxon>Spermatophyta</taxon>
        <taxon>Magnoliopsida</taxon>
        <taxon>Liliopsida</taxon>
        <taxon>Araceae</taxon>
        <taxon>Lemnoideae</taxon>
        <taxon>Spirodela</taxon>
    </lineage>
</organism>
<gene>
    <name evidence="1" type="ORF">SI8410_02002651</name>
</gene>
<reference evidence="1" key="1">
    <citation type="submission" date="2020-02" db="EMBL/GenBank/DDBJ databases">
        <authorList>
            <person name="Scholz U."/>
            <person name="Mascher M."/>
            <person name="Fiebig A."/>
        </authorList>
    </citation>
    <scope>NUCLEOTIDE SEQUENCE</scope>
</reference>
<accession>A0A7I8K2P4</accession>
<sequence>MVSPLPSPFKIKEGGKVLKQEVRATRGTHSPQVVFGLQSFE</sequence>
<dbReference type="AlphaFoldDB" id="A0A7I8K2P4"/>
<dbReference type="Proteomes" id="UP000663760">
    <property type="component" value="Chromosome 2"/>
</dbReference>
<name>A0A7I8K2P4_SPIIN</name>
<evidence type="ECO:0000313" key="1">
    <source>
        <dbReference type="EMBL" id="CAA7391324.1"/>
    </source>
</evidence>
<dbReference type="EMBL" id="LR746265">
    <property type="protein sequence ID" value="CAA7391324.1"/>
    <property type="molecule type" value="Genomic_DNA"/>
</dbReference>
<protein>
    <submittedName>
        <fullName evidence="1">Uncharacterized protein</fullName>
    </submittedName>
</protein>
<proteinExistence type="predicted"/>